<dbReference type="SMART" id="SM00028">
    <property type="entry name" value="TPR"/>
    <property type="match status" value="11"/>
</dbReference>
<keyword evidence="2 3" id="KW-0802">TPR repeat</keyword>
<name>A0ABY0NJW3_9HYPH</name>
<gene>
    <name evidence="5" type="ORF">SAMN05421844_1011001</name>
</gene>
<feature type="repeat" description="TPR" evidence="3">
    <location>
        <begin position="97"/>
        <end position="130"/>
    </location>
</feature>
<keyword evidence="6" id="KW-1185">Reference proteome</keyword>
<keyword evidence="1" id="KW-0677">Repeat</keyword>
<dbReference type="SUPFAM" id="SSF48452">
    <property type="entry name" value="TPR-like"/>
    <property type="match status" value="5"/>
</dbReference>
<evidence type="ECO:0000256" key="2">
    <source>
        <dbReference type="ARBA" id="ARBA00022803"/>
    </source>
</evidence>
<keyword evidence="4" id="KW-0732">Signal</keyword>
<feature type="signal peptide" evidence="4">
    <location>
        <begin position="1"/>
        <end position="28"/>
    </location>
</feature>
<comment type="caution">
    <text evidence="5">The sequence shown here is derived from an EMBL/GenBank/DDBJ whole genome shotgun (WGS) entry which is preliminary data.</text>
</comment>
<organism evidence="5 6">
    <name type="scientific">Bosea robiniae</name>
    <dbReference type="NCBI Taxonomy" id="1036780"/>
    <lineage>
        <taxon>Bacteria</taxon>
        <taxon>Pseudomonadati</taxon>
        <taxon>Pseudomonadota</taxon>
        <taxon>Alphaproteobacteria</taxon>
        <taxon>Hyphomicrobiales</taxon>
        <taxon>Boseaceae</taxon>
        <taxon>Bosea</taxon>
    </lineage>
</organism>
<evidence type="ECO:0000256" key="4">
    <source>
        <dbReference type="SAM" id="SignalP"/>
    </source>
</evidence>
<dbReference type="Proteomes" id="UP000199468">
    <property type="component" value="Unassembled WGS sequence"/>
</dbReference>
<dbReference type="InterPro" id="IPR011990">
    <property type="entry name" value="TPR-like_helical_dom_sf"/>
</dbReference>
<dbReference type="Gene3D" id="1.25.40.10">
    <property type="entry name" value="Tetratricopeptide repeat domain"/>
    <property type="match status" value="5"/>
</dbReference>
<proteinExistence type="predicted"/>
<protein>
    <submittedName>
        <fullName evidence="5">Tetratricopeptide repeat-containing protein</fullName>
    </submittedName>
</protein>
<dbReference type="PANTHER" id="PTHR44858">
    <property type="entry name" value="TETRATRICOPEPTIDE REPEAT PROTEIN 6"/>
    <property type="match status" value="1"/>
</dbReference>
<dbReference type="RefSeq" id="WP_091856011.1">
    <property type="nucleotide sequence ID" value="NZ_FNBZ01000001.1"/>
</dbReference>
<feature type="chain" id="PRO_5046799245" evidence="4">
    <location>
        <begin position="29"/>
        <end position="922"/>
    </location>
</feature>
<dbReference type="EMBL" id="FNBZ01000001">
    <property type="protein sequence ID" value="SDF60391.1"/>
    <property type="molecule type" value="Genomic_DNA"/>
</dbReference>
<dbReference type="InterPro" id="IPR050498">
    <property type="entry name" value="Ycf3"/>
</dbReference>
<dbReference type="Pfam" id="PF13432">
    <property type="entry name" value="TPR_16"/>
    <property type="match status" value="3"/>
</dbReference>
<evidence type="ECO:0000256" key="3">
    <source>
        <dbReference type="PROSITE-ProRule" id="PRU00339"/>
    </source>
</evidence>
<feature type="repeat" description="TPR" evidence="3">
    <location>
        <begin position="63"/>
        <end position="96"/>
    </location>
</feature>
<evidence type="ECO:0000256" key="1">
    <source>
        <dbReference type="ARBA" id="ARBA00022737"/>
    </source>
</evidence>
<reference evidence="5 6" key="1">
    <citation type="submission" date="2016-10" db="EMBL/GenBank/DDBJ databases">
        <authorList>
            <person name="Varghese N."/>
            <person name="Submissions S."/>
        </authorList>
    </citation>
    <scope>NUCLEOTIDE SEQUENCE [LARGE SCALE GENOMIC DNA]</scope>
    <source>
        <strain evidence="5 6">DSM 26672</strain>
    </source>
</reference>
<sequence length="922" mass="99442">MPSLLSRMAFLVLALPMLSMLGSQTAQAQKAGTVALCKDDRTEKGLAACNTLLKGRPDRKVKAMAHVARGHTQLALGRPAEAEKDYTEALAIAPKFAPLYRDRGRVRFTLGNRDGAMADFTAAVENDPFDPDNHANRGYLRLLQYDFAGAGEDLRKGLFWQKQHPRSDYLLGLLAYATGRYSDAVAHIDKAREGGFRTSETFITRARSLYYLGTFEAAAKEATEGLVAFPKQVDLIEIRARARLARRELPEALADAEIVAEAQPRFGRAYATRGAVKLAMKDIAAATVDADKAIELDPGLFDAHELKADILLASGDQPGARAILARSAARTDAKMVYDVASKERHAARVAEFDKPKPIVVADLGEAELKKRCATRDDPLRMQSCDRLVETATTPQDKADRLILRAGARPFADRLGDFELAVAAAPDYLPATLARAYAHMADYRYDKDMSPFDRAWADADSAVRRSGADKEIWARAMLARAAVSQGRGNYDAAVTDLTALVEHDPKARYYREERANAFLMAGRPAQALEDMREKARLPMDAPTGPEGEDDLVVALIETGALDEAVSILDNWRSNRLPGAYAEQALRARVALVRGDMAAAREQAAAALTDNRFNIAARAVNGLAAARLGDVLDAESDLSKVIDDAVDIPFRARNSGLTPGFVADLFLWRGLARVQLNRINAARADFAEVIKRAPDRARAYAERAALNLRSDNPAALTDIAMALRIEPSELRWQALAARINLATGDPAAAERFATAALAAPSPEADLLLLRAKARLGLGRFAEAAEDATARLAVAPGDADALLLRSDARLGQGDAAAALADVETALGAKANDPRLLLARAELKAKLGDVPGAIGAFEAAAARSEASLQANKRLGDLYAGIASDQLALGYYAKALEQPARAPADEATRDATRTARDALIRRMAARK</sequence>
<accession>A0ABY0NJW3</accession>
<evidence type="ECO:0000313" key="5">
    <source>
        <dbReference type="EMBL" id="SDF60391.1"/>
    </source>
</evidence>
<dbReference type="InterPro" id="IPR019734">
    <property type="entry name" value="TPR_rpt"/>
</dbReference>
<dbReference type="PANTHER" id="PTHR44858:SF1">
    <property type="entry name" value="UDP-N-ACETYLGLUCOSAMINE--PEPTIDE N-ACETYLGLUCOSAMINYLTRANSFERASE SPINDLY-RELATED"/>
    <property type="match status" value="1"/>
</dbReference>
<evidence type="ECO:0000313" key="6">
    <source>
        <dbReference type="Proteomes" id="UP000199468"/>
    </source>
</evidence>
<dbReference type="PROSITE" id="PS50005">
    <property type="entry name" value="TPR"/>
    <property type="match status" value="2"/>
</dbReference>